<dbReference type="GO" id="GO:0004620">
    <property type="term" value="F:phospholipase activity"/>
    <property type="evidence" value="ECO:0007669"/>
    <property type="project" value="TreeGrafter"/>
</dbReference>
<dbReference type="SMART" id="SM01127">
    <property type="entry name" value="DDHD"/>
    <property type="match status" value="1"/>
</dbReference>
<feature type="compositionally biased region" description="Basic and acidic residues" evidence="1">
    <location>
        <begin position="940"/>
        <end position="950"/>
    </location>
</feature>
<feature type="compositionally biased region" description="Basic and acidic residues" evidence="1">
    <location>
        <begin position="435"/>
        <end position="453"/>
    </location>
</feature>
<dbReference type="GO" id="GO:0046872">
    <property type="term" value="F:metal ion binding"/>
    <property type="evidence" value="ECO:0007669"/>
    <property type="project" value="InterPro"/>
</dbReference>
<dbReference type="PANTHER" id="PTHR23509:SF10">
    <property type="entry name" value="LD21067P"/>
    <property type="match status" value="1"/>
</dbReference>
<gene>
    <name evidence="3" type="ORF">FPOA_02790</name>
</gene>
<sequence>MAPVTTDKKTERSYLSSAVDSINPWAASRSTTPTQKSKAEPDSLLAAAPANPDDHSTTHLYGQSSRTYPSGCPSLKVQWFHAVDVPKRKPKLSRTTEPEQISTPPKKYNAFSTSDSRVLEAEYQKLLEKTESTRSQALPSTHAATRKHKAEVTGDTTDDISDQAAGISDSHSTGTRVPVNEDFLFDVDIESRELAPVYWLGPVYNVRRGTWFYQEGSNLRPCEENLAAQLEEGYLKMKPWLYPTRDRSPSGTRRNMTPKASQENLRSTFKGPVENTAAPRVGDASPTEPPSRGQSEPQSYRLFGTHMNSMATYHDSNTAYLNTEGMLSWVASSMYQRFSGGSYMSGVKLVRGYSEPSKNKEKEAEKDKNDENKLETGEDVLPVDEKQQKLLKRRSAPPSTRVSQEEPIQDGVKNSPSRDPRQSTLQRQLSSLLESEGKTKAEKEEEIRRRQEQEIQDDYNAQAGETQGREIEHLVLVTHGIGQLLSLRMESVNFVHDVNVLRKTIKSVYANSADLKALNSELGAGPGNSRVQVLPVCWRHLLDFPRKREKKGERDLGDLDGDEDEYPSLEDITIEGVAFARSLISDLALDVLLYQSSYRAQISKIVLNECNRIFKLFRERNPEFRGEVHLMGHSLGSAILFDLLCQQRRDQVPGSRSIMRLWPAQDISETPSKDSDLTLEFKVDDFFCLGSPIGLFQMLKGQTIAARHHNPAGNVNATGKSTSDDILRPAPLASGTEQISSVTGLPTSVASPKVRQIFNIFHPSDPISYRLEPLISPSMSTLKPQLLPYTKRGIFGNVAPQGLTGIGAKVGQSVSGLWSSLSAGIASNLLNRSLGLSSEEVARLTANASQGEATNTDATGIKAATNRDVSSAAEKLEVTDARMRKLADSAAGNAALDSRAGDHHNPTLIDDEIETLYSSFQKSRLRPNKDEDDTTTTAADEDKKARKMRNEEAKVRALNRNGRVDYSIQESVLDFNPINTIASHMAYWGDEDVNHFVLSQLLSNRSSFKSNPEDSSKKEPA</sequence>
<feature type="region of interest" description="Disordered" evidence="1">
    <location>
        <begin position="131"/>
        <end position="173"/>
    </location>
</feature>
<dbReference type="InterPro" id="IPR057826">
    <property type="entry name" value="WWE_C20G8.02"/>
</dbReference>
<dbReference type="OMA" id="WTNFTTG"/>
<feature type="region of interest" description="Disordered" evidence="1">
    <location>
        <begin position="920"/>
        <end position="950"/>
    </location>
</feature>
<evidence type="ECO:0000259" key="2">
    <source>
        <dbReference type="PROSITE" id="PS51043"/>
    </source>
</evidence>
<feature type="region of interest" description="Disordered" evidence="1">
    <location>
        <begin position="243"/>
        <end position="299"/>
    </location>
</feature>
<dbReference type="EMBL" id="LYXU01000001">
    <property type="protein sequence ID" value="OBS28855.1"/>
    <property type="molecule type" value="Genomic_DNA"/>
</dbReference>
<feature type="compositionally biased region" description="Polar residues" evidence="1">
    <location>
        <begin position="249"/>
        <end position="267"/>
    </location>
</feature>
<dbReference type="Proteomes" id="UP000091967">
    <property type="component" value="Unassembled WGS sequence"/>
</dbReference>
<protein>
    <recommendedName>
        <fullName evidence="2">DDHD domain-containing protein</fullName>
    </recommendedName>
</protein>
<feature type="compositionally biased region" description="Polar residues" evidence="1">
    <location>
        <begin position="133"/>
        <end position="143"/>
    </location>
</feature>
<reference evidence="3 4" key="1">
    <citation type="submission" date="2016-06" db="EMBL/GenBank/DDBJ databases">
        <title>Living apart together: crosstalk between the core and supernumerary genomes in a fungal plant pathogen.</title>
        <authorList>
            <person name="Vanheule A."/>
            <person name="Audenaert K."/>
            <person name="Warris S."/>
            <person name="Van De Geest H."/>
            <person name="Schijlen E."/>
            <person name="Hofte M."/>
            <person name="De Saeger S."/>
            <person name="Haesaert G."/>
            <person name="Waalwijk C."/>
            <person name="Van Der Lee T."/>
        </authorList>
    </citation>
    <scope>NUCLEOTIDE SEQUENCE [LARGE SCALE GENOMIC DNA]</scope>
    <source>
        <strain evidence="3 4">2516</strain>
    </source>
</reference>
<dbReference type="GO" id="GO:0005737">
    <property type="term" value="C:cytoplasm"/>
    <property type="evidence" value="ECO:0007669"/>
    <property type="project" value="TreeGrafter"/>
</dbReference>
<feature type="region of interest" description="Disordered" evidence="1">
    <location>
        <begin position="1"/>
        <end position="69"/>
    </location>
</feature>
<dbReference type="InterPro" id="IPR058055">
    <property type="entry name" value="PA-PLA1"/>
</dbReference>
<dbReference type="Pfam" id="PF23465">
    <property type="entry name" value="DUF7131"/>
    <property type="match status" value="1"/>
</dbReference>
<feature type="region of interest" description="Disordered" evidence="1">
    <location>
        <begin position="88"/>
        <end position="113"/>
    </location>
</feature>
<dbReference type="InterPro" id="IPR004177">
    <property type="entry name" value="DDHD_dom"/>
</dbReference>
<dbReference type="Pfam" id="PF02862">
    <property type="entry name" value="DDHD"/>
    <property type="match status" value="1"/>
</dbReference>
<feature type="compositionally biased region" description="Polar residues" evidence="1">
    <location>
        <begin position="58"/>
        <end position="68"/>
    </location>
</feature>
<feature type="region of interest" description="Disordered" evidence="1">
    <location>
        <begin position="353"/>
        <end position="456"/>
    </location>
</feature>
<feature type="compositionally biased region" description="Low complexity" evidence="1">
    <location>
        <begin position="422"/>
        <end position="434"/>
    </location>
</feature>
<feature type="domain" description="DDHD" evidence="2">
    <location>
        <begin position="679"/>
        <end position="1003"/>
    </location>
</feature>
<dbReference type="AlphaFoldDB" id="A0A1B8B7Z6"/>
<dbReference type="PROSITE" id="PS51043">
    <property type="entry name" value="DDHD"/>
    <property type="match status" value="1"/>
</dbReference>
<feature type="compositionally biased region" description="Basic and acidic residues" evidence="1">
    <location>
        <begin position="1"/>
        <end position="12"/>
    </location>
</feature>
<evidence type="ECO:0000256" key="1">
    <source>
        <dbReference type="SAM" id="MobiDB-lite"/>
    </source>
</evidence>
<accession>A0A1B8B7Z6</accession>
<dbReference type="InterPro" id="IPR055555">
    <property type="entry name" value="PA-PLA1_DUF7131"/>
</dbReference>
<feature type="compositionally biased region" description="Polar residues" evidence="1">
    <location>
        <begin position="93"/>
        <end position="103"/>
    </location>
</feature>
<dbReference type="PANTHER" id="PTHR23509">
    <property type="entry name" value="PA-PL1 PHOSPHOLIPASE FAMILY"/>
    <property type="match status" value="1"/>
</dbReference>
<evidence type="ECO:0000313" key="4">
    <source>
        <dbReference type="Proteomes" id="UP000091967"/>
    </source>
</evidence>
<dbReference type="Pfam" id="PF23463">
    <property type="entry name" value="WWE_2"/>
    <property type="match status" value="1"/>
</dbReference>
<evidence type="ECO:0000313" key="3">
    <source>
        <dbReference type="EMBL" id="OBS28855.1"/>
    </source>
</evidence>
<keyword evidence="4" id="KW-1185">Reference proteome</keyword>
<name>A0A1B8B7Z6_FUSPO</name>
<feature type="compositionally biased region" description="Basic and acidic residues" evidence="1">
    <location>
        <begin position="357"/>
        <end position="376"/>
    </location>
</feature>
<organism evidence="3 4">
    <name type="scientific">Fusarium poae</name>
    <dbReference type="NCBI Taxonomy" id="36050"/>
    <lineage>
        <taxon>Eukaryota</taxon>
        <taxon>Fungi</taxon>
        <taxon>Dikarya</taxon>
        <taxon>Ascomycota</taxon>
        <taxon>Pezizomycotina</taxon>
        <taxon>Sordariomycetes</taxon>
        <taxon>Hypocreomycetidae</taxon>
        <taxon>Hypocreales</taxon>
        <taxon>Nectriaceae</taxon>
        <taxon>Fusarium</taxon>
    </lineage>
</organism>
<comment type="caution">
    <text evidence="3">The sequence shown here is derived from an EMBL/GenBank/DDBJ whole genome shotgun (WGS) entry which is preliminary data.</text>
</comment>
<dbReference type="STRING" id="36050.A0A1B8B7Z6"/>
<proteinExistence type="predicted"/>